<keyword evidence="10" id="KW-1185">Reference proteome</keyword>
<dbReference type="Gene3D" id="3.40.366.10">
    <property type="entry name" value="Malonyl-Coenzyme A Acyl Carrier Protein, domain 2"/>
    <property type="match status" value="2"/>
</dbReference>
<evidence type="ECO:0000256" key="4">
    <source>
        <dbReference type="ARBA" id="ARBA00023268"/>
    </source>
</evidence>
<dbReference type="Gene3D" id="3.10.129.110">
    <property type="entry name" value="Polyketide synthase dehydratase"/>
    <property type="match status" value="1"/>
</dbReference>
<reference evidence="9 10" key="1">
    <citation type="submission" date="2017-05" db="EMBL/GenBank/DDBJ databases">
        <title>Draft genome sequence of Elsinoe australis.</title>
        <authorList>
            <person name="Cheng Q."/>
        </authorList>
    </citation>
    <scope>NUCLEOTIDE SEQUENCE [LARGE SCALE GENOMIC DNA]</scope>
    <source>
        <strain evidence="9 10">NL1</strain>
    </source>
</reference>
<evidence type="ECO:0000256" key="2">
    <source>
        <dbReference type="ARBA" id="ARBA00022553"/>
    </source>
</evidence>
<dbReference type="InterPro" id="IPR016035">
    <property type="entry name" value="Acyl_Trfase/lysoPLipase"/>
</dbReference>
<dbReference type="SUPFAM" id="SSF52151">
    <property type="entry name" value="FabD/lysophospholipase-like"/>
    <property type="match status" value="1"/>
</dbReference>
<dbReference type="PANTHER" id="PTHR43775:SF37">
    <property type="entry name" value="SI:DKEY-61P9.11"/>
    <property type="match status" value="1"/>
</dbReference>
<keyword evidence="1" id="KW-0596">Phosphopantetheine</keyword>
<dbReference type="SMART" id="SM00823">
    <property type="entry name" value="PKS_PP"/>
    <property type="match status" value="1"/>
</dbReference>
<evidence type="ECO:0000256" key="5">
    <source>
        <dbReference type="PROSITE-ProRule" id="PRU01363"/>
    </source>
</evidence>
<feature type="active site" description="Proton donor; for dehydratase activity" evidence="5">
    <location>
        <position position="415"/>
    </location>
</feature>
<dbReference type="STRING" id="40998.A0A2P7YFR5"/>
<proteinExistence type="predicted"/>
<dbReference type="NCBIfam" id="TIGR04532">
    <property type="entry name" value="PT_fungal_PKS"/>
    <property type="match status" value="1"/>
</dbReference>
<feature type="compositionally biased region" description="Polar residues" evidence="6">
    <location>
        <begin position="516"/>
        <end position="547"/>
    </location>
</feature>
<feature type="domain" description="Carrier" evidence="7">
    <location>
        <begin position="573"/>
        <end position="650"/>
    </location>
</feature>
<feature type="compositionally biased region" description="Basic and acidic residues" evidence="6">
    <location>
        <begin position="548"/>
        <end position="557"/>
    </location>
</feature>
<evidence type="ECO:0000313" key="10">
    <source>
        <dbReference type="Proteomes" id="UP000243723"/>
    </source>
</evidence>
<feature type="active site" description="Proton acceptor; for dehydratase activity" evidence="5">
    <location>
        <position position="225"/>
    </location>
</feature>
<dbReference type="OrthoDB" id="329835at2759"/>
<dbReference type="PROSITE" id="PS52019">
    <property type="entry name" value="PKS_MFAS_DH"/>
    <property type="match status" value="1"/>
</dbReference>
<dbReference type="InterPro" id="IPR042104">
    <property type="entry name" value="PKS_dehydratase_sf"/>
</dbReference>
<evidence type="ECO:0000256" key="6">
    <source>
        <dbReference type="SAM" id="MobiDB-lite"/>
    </source>
</evidence>
<dbReference type="InterPro" id="IPR001227">
    <property type="entry name" value="Ac_transferase_dom_sf"/>
</dbReference>
<dbReference type="Proteomes" id="UP000243723">
    <property type="component" value="Unassembled WGS sequence"/>
</dbReference>
<dbReference type="InterPro" id="IPR050091">
    <property type="entry name" value="PKS_NRPS_Biosynth_Enz"/>
</dbReference>
<keyword evidence="2" id="KW-0597">Phosphoprotein</keyword>
<organism evidence="9 10">
    <name type="scientific">Elsinoe australis</name>
    <dbReference type="NCBI Taxonomy" id="40998"/>
    <lineage>
        <taxon>Eukaryota</taxon>
        <taxon>Fungi</taxon>
        <taxon>Dikarya</taxon>
        <taxon>Ascomycota</taxon>
        <taxon>Pezizomycotina</taxon>
        <taxon>Dothideomycetes</taxon>
        <taxon>Dothideomycetidae</taxon>
        <taxon>Myriangiales</taxon>
        <taxon>Elsinoaceae</taxon>
        <taxon>Elsinoe</taxon>
    </lineage>
</organism>
<feature type="region of interest" description="C-terminal hotdog fold" evidence="5">
    <location>
        <begin position="355"/>
        <end position="504"/>
    </location>
</feature>
<dbReference type="SUPFAM" id="SSF47336">
    <property type="entry name" value="ACP-like"/>
    <property type="match status" value="1"/>
</dbReference>
<evidence type="ECO:0000256" key="3">
    <source>
        <dbReference type="ARBA" id="ARBA00022679"/>
    </source>
</evidence>
<dbReference type="InterPro" id="IPR049900">
    <property type="entry name" value="PKS_mFAS_DH"/>
</dbReference>
<dbReference type="InterPro" id="IPR009081">
    <property type="entry name" value="PP-bd_ACP"/>
</dbReference>
<dbReference type="FunFam" id="1.10.1200.10:FF:000011">
    <property type="entry name" value="Sterigmatocystin biosynthesis polyketide synthase"/>
    <property type="match status" value="1"/>
</dbReference>
<protein>
    <submittedName>
        <fullName evidence="9">Uncharacterized protein</fullName>
    </submittedName>
</protein>
<dbReference type="InterPro" id="IPR030918">
    <property type="entry name" value="PT_fungal_PKS"/>
</dbReference>
<dbReference type="GO" id="GO:0006633">
    <property type="term" value="P:fatty acid biosynthetic process"/>
    <property type="evidence" value="ECO:0007669"/>
    <property type="project" value="TreeGrafter"/>
</dbReference>
<dbReference type="Gene3D" id="3.30.70.3290">
    <property type="match status" value="1"/>
</dbReference>
<dbReference type="Pfam" id="PF00550">
    <property type="entry name" value="PP-binding"/>
    <property type="match status" value="1"/>
</dbReference>
<accession>A0A2P7YFR5</accession>
<dbReference type="SMART" id="SM01294">
    <property type="entry name" value="PKS_PP_betabranch"/>
    <property type="match status" value="1"/>
</dbReference>
<feature type="region of interest" description="Disordered" evidence="6">
    <location>
        <begin position="646"/>
        <end position="668"/>
    </location>
</feature>
<evidence type="ECO:0000259" key="8">
    <source>
        <dbReference type="PROSITE" id="PS52019"/>
    </source>
</evidence>
<feature type="region of interest" description="Disordered" evidence="6">
    <location>
        <begin position="513"/>
        <end position="577"/>
    </location>
</feature>
<dbReference type="PANTHER" id="PTHR43775">
    <property type="entry name" value="FATTY ACID SYNTHASE"/>
    <property type="match status" value="1"/>
</dbReference>
<sequence length="764" mass="84102">MDVIAGKMQQKGYMCKLLQTDYAFHSAQMDPILDEIEKFGGASDFRATRETVNFFPALEVAKLSTVEQDTVWVEIGPHPVNVGFVKSAFGYSCVTVPSLRRSEKSWTTVGQSAATLHTAGVPISWSDFHRPFESRLRLLDLPTYAWSDKTYWIQYNGDWSLTKGNTFYDEEKHTSKVLASPVVDARLSTTAVQQIIQADFNGPYGKVVMQSELMQSDFLAAAHGHSMNGCGVVTPSIHSDIAYTLGRYLHKRLRPNEKEINMDVQDLLVEKGLVANQDVNSTKLIRVSATTKDISTGIVELEWSNVHPNGDVEDRFASAILRYGSASDWLASWAPLSHLIESRIDTLEKLVETGAANRFSRSMAYTLFAKNLVNYADKYRGMQSVVLSGFEGFADVTLTTKDEGGTWTVPPHFIDSVAHLAGFIMNVTDAHDVDKNFCVTPGWKSMAFARPLTAGESYRSYVKMIPTEQDKSVYMGDVYILQDHIIVGKVGGITFRRYPRILLDRFFSPPDKAVAKSNTAPTTTTLPSAKPESMTTKPALTPTSQPKETAKEAEKQAIKTPPPPPETAKQSATEATGTTGRAMALIAAETGMDPGELKDSASFADLGIDSLMSLVIAEKFRSELGLDVRGSLFLDYPSVESLKGWLDDARDPDNRHSPKQGSGLPRPCTCDLEPHPFGTKRMESFLYVTPSQQTPSPNNIEIHRHYSPTAKSSHSSNMQTPSLDIFSGRTVGTLAVTSGAFLSGKSPLLLLRNPPKFRTNIPQA</sequence>
<dbReference type="PROSITE" id="PS50075">
    <property type="entry name" value="CARRIER"/>
    <property type="match status" value="1"/>
</dbReference>
<dbReference type="FunFam" id="3.10.129.110:FF:000001">
    <property type="entry name" value="Sterigmatocystin biosynthesis polyketide synthase"/>
    <property type="match status" value="1"/>
</dbReference>
<dbReference type="GO" id="GO:0004312">
    <property type="term" value="F:fatty acid synthase activity"/>
    <property type="evidence" value="ECO:0007669"/>
    <property type="project" value="TreeGrafter"/>
</dbReference>
<comment type="caution">
    <text evidence="9">The sequence shown here is derived from an EMBL/GenBank/DDBJ whole genome shotgun (WGS) entry which is preliminary data.</text>
</comment>
<dbReference type="InterPro" id="IPR020806">
    <property type="entry name" value="PKS_PP-bd"/>
</dbReference>
<feature type="compositionally biased region" description="Polar residues" evidence="6">
    <location>
        <begin position="568"/>
        <end position="577"/>
    </location>
</feature>
<name>A0A2P7YFR5_9PEZI</name>
<dbReference type="AlphaFoldDB" id="A0A2P7YFR5"/>
<evidence type="ECO:0000313" key="9">
    <source>
        <dbReference type="EMBL" id="PSK34808.1"/>
    </source>
</evidence>
<gene>
    <name evidence="9" type="ORF">B9Z65_1391</name>
</gene>
<keyword evidence="4" id="KW-0511">Multifunctional enzyme</keyword>
<keyword evidence="3" id="KW-0808">Transferase</keyword>
<feature type="domain" description="PKS/mFAS DH" evidence="8">
    <location>
        <begin position="193"/>
        <end position="504"/>
    </location>
</feature>
<dbReference type="InterPro" id="IPR036736">
    <property type="entry name" value="ACP-like_sf"/>
</dbReference>
<dbReference type="Gene3D" id="1.10.1200.10">
    <property type="entry name" value="ACP-like"/>
    <property type="match status" value="1"/>
</dbReference>
<feature type="region of interest" description="N-terminal hotdog fold" evidence="5">
    <location>
        <begin position="193"/>
        <end position="328"/>
    </location>
</feature>
<dbReference type="GO" id="GO:0031177">
    <property type="term" value="F:phosphopantetheine binding"/>
    <property type="evidence" value="ECO:0007669"/>
    <property type="project" value="InterPro"/>
</dbReference>
<evidence type="ECO:0000256" key="1">
    <source>
        <dbReference type="ARBA" id="ARBA00022450"/>
    </source>
</evidence>
<dbReference type="EMBL" id="NHZQ01000445">
    <property type="protein sequence ID" value="PSK34808.1"/>
    <property type="molecule type" value="Genomic_DNA"/>
</dbReference>
<evidence type="ECO:0000259" key="7">
    <source>
        <dbReference type="PROSITE" id="PS50075"/>
    </source>
</evidence>
<feature type="compositionally biased region" description="Basic and acidic residues" evidence="6">
    <location>
        <begin position="646"/>
        <end position="656"/>
    </location>
</feature>